<proteinExistence type="predicted"/>
<feature type="transmembrane region" description="Helical" evidence="1">
    <location>
        <begin position="42"/>
        <end position="66"/>
    </location>
</feature>
<evidence type="ECO:0000313" key="3">
    <source>
        <dbReference type="Proteomes" id="UP000595374"/>
    </source>
</evidence>
<evidence type="ECO:0000256" key="1">
    <source>
        <dbReference type="SAM" id="Phobius"/>
    </source>
</evidence>
<accession>A0A7T3ZXF6</accession>
<protein>
    <submittedName>
        <fullName evidence="2">Uncharacterized protein</fullName>
    </submittedName>
</protein>
<dbReference type="Proteomes" id="UP000595374">
    <property type="component" value="Chromosome"/>
</dbReference>
<dbReference type="EMBL" id="CP065989">
    <property type="protein sequence ID" value="QQB13411.1"/>
    <property type="molecule type" value="Genomic_DNA"/>
</dbReference>
<keyword evidence="1" id="KW-0812">Transmembrane</keyword>
<name>A0A7T3ZXF6_9MICO</name>
<evidence type="ECO:0000313" key="2">
    <source>
        <dbReference type="EMBL" id="QQB13411.1"/>
    </source>
</evidence>
<dbReference type="RefSeq" id="WP_198498609.1">
    <property type="nucleotide sequence ID" value="NZ_CP065989.1"/>
</dbReference>
<keyword evidence="1" id="KW-1133">Transmembrane helix</keyword>
<feature type="transmembrane region" description="Helical" evidence="1">
    <location>
        <begin position="12"/>
        <end position="36"/>
    </location>
</feature>
<keyword evidence="1" id="KW-0472">Membrane</keyword>
<gene>
    <name evidence="2" type="ORF">I6H47_11250</name>
</gene>
<organism evidence="2 3">
    <name type="scientific">Brevibacterium casei</name>
    <dbReference type="NCBI Taxonomy" id="33889"/>
    <lineage>
        <taxon>Bacteria</taxon>
        <taxon>Bacillati</taxon>
        <taxon>Actinomycetota</taxon>
        <taxon>Actinomycetes</taxon>
        <taxon>Micrococcales</taxon>
        <taxon>Brevibacteriaceae</taxon>
        <taxon>Brevibacterium</taxon>
    </lineage>
</organism>
<reference evidence="2 3" key="1">
    <citation type="submission" date="2020-12" db="EMBL/GenBank/DDBJ databases">
        <title>FDA dAtabase for Regulatory Grade micrObial Sequences (FDA-ARGOS): Supporting development and validation of Infectious Disease Dx tests.</title>
        <authorList>
            <person name="Sproer C."/>
            <person name="Gronow S."/>
            <person name="Severitt S."/>
            <person name="Schroder I."/>
            <person name="Tallon L."/>
            <person name="Sadzewicz L."/>
            <person name="Zhao X."/>
            <person name="Boylan J."/>
            <person name="Ott S."/>
            <person name="Bowen H."/>
            <person name="Vavikolanu K."/>
            <person name="Mehta A."/>
            <person name="Aluvathingal J."/>
            <person name="Nadendla S."/>
            <person name="Lowell S."/>
            <person name="Myers T."/>
            <person name="Yan Y."/>
            <person name="Sichtig H."/>
        </authorList>
    </citation>
    <scope>NUCLEOTIDE SEQUENCE [LARGE SCALE GENOMIC DNA]</scope>
    <source>
        <strain evidence="2 3">FDAARGOS_990</strain>
    </source>
</reference>
<sequence length="88" mass="9867">MSDDKTAMIEILASILSRLVNVALCLVLTSIALLILRDRTDLHIGLVAIIALVLGILATFVVRWLLTLFHRLWRKLFDRFEPGAGPRS</sequence>
<dbReference type="AlphaFoldDB" id="A0A7T3ZXF6"/>